<feature type="binding site" evidence="9">
    <location>
        <position position="55"/>
    </location>
    <ligand>
        <name>ATP</name>
        <dbReference type="ChEBI" id="CHEBI:30616"/>
    </ligand>
</feature>
<comment type="function">
    <text evidence="9">Catalyzes a mechanistically unusual reaction, the ATP-dependent insertion of CO2 between the N7 and N8 nitrogen atoms of 7,8-diaminopelargonic acid (DAPA, also called 7,8-diammoniononanoate) to form a ureido ring.</text>
</comment>
<feature type="binding site" evidence="9">
    <location>
        <position position="55"/>
    </location>
    <ligand>
        <name>Mg(2+)</name>
        <dbReference type="ChEBI" id="CHEBI:18420"/>
    </ligand>
</feature>
<dbReference type="UniPathway" id="UPA00078">
    <property type="reaction ID" value="UER00161"/>
</dbReference>
<dbReference type="InterPro" id="IPR027417">
    <property type="entry name" value="P-loop_NTPase"/>
</dbReference>
<dbReference type="EC" id="6.3.3.3" evidence="9"/>
<dbReference type="HAMAP" id="MF_00336">
    <property type="entry name" value="BioD"/>
    <property type="match status" value="1"/>
</dbReference>
<feature type="binding site" evidence="9">
    <location>
        <position position="42"/>
    </location>
    <ligand>
        <name>substrate</name>
    </ligand>
</feature>
<feature type="binding site" evidence="9">
    <location>
        <begin position="13"/>
        <end position="18"/>
    </location>
    <ligand>
        <name>ATP</name>
        <dbReference type="ChEBI" id="CHEBI:30616"/>
    </ligand>
</feature>
<evidence type="ECO:0000256" key="7">
    <source>
        <dbReference type="ARBA" id="ARBA00022842"/>
    </source>
</evidence>
<evidence type="ECO:0000256" key="5">
    <source>
        <dbReference type="ARBA" id="ARBA00022756"/>
    </source>
</evidence>
<evidence type="ECO:0000313" key="11">
    <source>
        <dbReference type="Proteomes" id="UP000295416"/>
    </source>
</evidence>
<dbReference type="PIRSF" id="PIRSF006755">
    <property type="entry name" value="DTB_synth"/>
    <property type="match status" value="1"/>
</dbReference>
<keyword evidence="3 9" id="KW-0479">Metal-binding</keyword>
<evidence type="ECO:0000256" key="1">
    <source>
        <dbReference type="ARBA" id="ARBA00022490"/>
    </source>
</evidence>
<comment type="subcellular location">
    <subcellularLocation>
        <location evidence="9">Cytoplasm</location>
    </subcellularLocation>
</comment>
<feature type="binding site" evidence="9">
    <location>
        <begin position="178"/>
        <end position="179"/>
    </location>
    <ligand>
        <name>ATP</name>
        <dbReference type="ChEBI" id="CHEBI:30616"/>
    </ligand>
</feature>
<keyword evidence="7 9" id="KW-0460">Magnesium</keyword>
<sequence>MGKAIFISGTGTDIGKTIASTFLKLAYEEMGYRTVVFKPLQTGLTVEGGKSFYPDIHWYHTELEQSEQDTGLYCMAPAASPHLAAKLTHTTIEPIKIRGKIAELCGKYDVVLVEGAGGLAVPIQETWDSFYMTKDLIKECQMPVILVSPSGLGAIHDLVVTVQYAESHQLDIGGIIMNHFDQSDSIHHDNFITLKRLHQHPVLTVIPNFDQPIKAKLVEAAASFAKSDGSKQLKNILEAKKHDESHPTA</sequence>
<dbReference type="GO" id="GO:0004141">
    <property type="term" value="F:dethiobiotin synthase activity"/>
    <property type="evidence" value="ECO:0007669"/>
    <property type="project" value="UniProtKB-UniRule"/>
</dbReference>
<proteinExistence type="inferred from homology"/>
<evidence type="ECO:0000256" key="2">
    <source>
        <dbReference type="ARBA" id="ARBA00022598"/>
    </source>
</evidence>
<keyword evidence="5 9" id="KW-0093">Biotin biosynthesis</keyword>
<dbReference type="PANTHER" id="PTHR43210">
    <property type="entry name" value="DETHIOBIOTIN SYNTHETASE"/>
    <property type="match status" value="1"/>
</dbReference>
<evidence type="ECO:0000256" key="4">
    <source>
        <dbReference type="ARBA" id="ARBA00022741"/>
    </source>
</evidence>
<comment type="pathway">
    <text evidence="9">Cofactor biosynthesis; biotin biosynthesis; biotin from 7,8-diaminononanoate: step 1/2.</text>
</comment>
<feature type="active site" evidence="9">
    <location>
        <position position="38"/>
    </location>
</feature>
<dbReference type="SUPFAM" id="SSF52540">
    <property type="entry name" value="P-loop containing nucleoside triphosphate hydrolases"/>
    <property type="match status" value="1"/>
</dbReference>
<feature type="binding site" evidence="9">
    <location>
        <begin position="114"/>
        <end position="117"/>
    </location>
    <ligand>
        <name>ATP</name>
        <dbReference type="ChEBI" id="CHEBI:30616"/>
    </ligand>
</feature>
<dbReference type="GO" id="GO:0000287">
    <property type="term" value="F:magnesium ion binding"/>
    <property type="evidence" value="ECO:0007669"/>
    <property type="project" value="UniProtKB-UniRule"/>
</dbReference>
<dbReference type="OrthoDB" id="9802097at2"/>
<dbReference type="RefSeq" id="WP_132746692.1">
    <property type="nucleotide sequence ID" value="NZ_SLXK01000020.1"/>
</dbReference>
<feature type="binding site" evidence="9">
    <location>
        <position position="114"/>
    </location>
    <ligand>
        <name>Mg(2+)</name>
        <dbReference type="ChEBI" id="CHEBI:18420"/>
    </ligand>
</feature>
<organism evidence="10 11">
    <name type="scientific">Scopulibacillus darangshiensis</name>
    <dbReference type="NCBI Taxonomy" id="442528"/>
    <lineage>
        <taxon>Bacteria</taxon>
        <taxon>Bacillati</taxon>
        <taxon>Bacillota</taxon>
        <taxon>Bacilli</taxon>
        <taxon>Bacillales</taxon>
        <taxon>Sporolactobacillaceae</taxon>
        <taxon>Scopulibacillus</taxon>
    </lineage>
</organism>
<comment type="caution">
    <text evidence="9">Lacks conserved residue(s) required for the propagation of feature annotation.</text>
</comment>
<dbReference type="InterPro" id="IPR004472">
    <property type="entry name" value="DTB_synth_BioD"/>
</dbReference>
<accession>A0A4R2NWM8</accession>
<dbReference type="NCBIfam" id="TIGR00347">
    <property type="entry name" value="bioD"/>
    <property type="match status" value="1"/>
</dbReference>
<keyword evidence="4 9" id="KW-0547">Nucleotide-binding</keyword>
<dbReference type="CDD" id="cd03109">
    <property type="entry name" value="DTBS"/>
    <property type="match status" value="1"/>
</dbReference>
<keyword evidence="6 9" id="KW-0067">ATP-binding</keyword>
<evidence type="ECO:0000256" key="9">
    <source>
        <dbReference type="HAMAP-Rule" id="MF_00336"/>
    </source>
</evidence>
<dbReference type="GO" id="GO:0005829">
    <property type="term" value="C:cytosol"/>
    <property type="evidence" value="ECO:0007669"/>
    <property type="project" value="TreeGrafter"/>
</dbReference>
<dbReference type="GO" id="GO:0009102">
    <property type="term" value="P:biotin biosynthetic process"/>
    <property type="evidence" value="ECO:0007669"/>
    <property type="project" value="UniProtKB-UniRule"/>
</dbReference>
<evidence type="ECO:0000256" key="8">
    <source>
        <dbReference type="ARBA" id="ARBA00047386"/>
    </source>
</evidence>
<comment type="caution">
    <text evidence="10">The sequence shown here is derived from an EMBL/GenBank/DDBJ whole genome shotgun (WGS) entry which is preliminary data.</text>
</comment>
<evidence type="ECO:0000256" key="3">
    <source>
        <dbReference type="ARBA" id="ARBA00022723"/>
    </source>
</evidence>
<comment type="catalytic activity">
    <reaction evidence="8">
        <text>(7R,8S)-8-amino-7-(carboxyamino)nonanoate + ATP = (4R,5S)-dethiobiotin + ADP + phosphate + H(+)</text>
        <dbReference type="Rhea" id="RHEA:63684"/>
        <dbReference type="ChEBI" id="CHEBI:15378"/>
        <dbReference type="ChEBI" id="CHEBI:30616"/>
        <dbReference type="ChEBI" id="CHEBI:43474"/>
        <dbReference type="ChEBI" id="CHEBI:149470"/>
        <dbReference type="ChEBI" id="CHEBI:149473"/>
        <dbReference type="ChEBI" id="CHEBI:456216"/>
    </reaction>
</comment>
<protein>
    <recommendedName>
        <fullName evidence="9">ATP-dependent dethiobiotin synthetase BioD</fullName>
        <ecNumber evidence="9">6.3.3.3</ecNumber>
    </recommendedName>
    <alternativeName>
        <fullName evidence="9">DTB synthetase</fullName>
        <shortName evidence="9">DTBS</shortName>
    </alternativeName>
    <alternativeName>
        <fullName evidence="9">Dethiobiotin synthase</fullName>
    </alternativeName>
</protein>
<comment type="subunit">
    <text evidence="9">Homodimer.</text>
</comment>
<keyword evidence="1 9" id="KW-0963">Cytoplasm</keyword>
<comment type="catalytic activity">
    <reaction evidence="9">
        <text>(7R,8S)-7,8-diammoniononanoate + CO2 + ATP = (4R,5S)-dethiobiotin + ADP + phosphate + 3 H(+)</text>
        <dbReference type="Rhea" id="RHEA:15805"/>
        <dbReference type="ChEBI" id="CHEBI:15378"/>
        <dbReference type="ChEBI" id="CHEBI:16526"/>
        <dbReference type="ChEBI" id="CHEBI:30616"/>
        <dbReference type="ChEBI" id="CHEBI:43474"/>
        <dbReference type="ChEBI" id="CHEBI:149469"/>
        <dbReference type="ChEBI" id="CHEBI:149473"/>
        <dbReference type="ChEBI" id="CHEBI:456216"/>
        <dbReference type="EC" id="6.3.3.3"/>
    </reaction>
</comment>
<keyword evidence="2 9" id="KW-0436">Ligase</keyword>
<dbReference type="Proteomes" id="UP000295416">
    <property type="component" value="Unassembled WGS sequence"/>
</dbReference>
<feature type="binding site" evidence="9">
    <location>
        <position position="17"/>
    </location>
    <ligand>
        <name>Mg(2+)</name>
        <dbReference type="ChEBI" id="CHEBI:18420"/>
    </ligand>
</feature>
<dbReference type="Gene3D" id="3.40.50.300">
    <property type="entry name" value="P-loop containing nucleotide triphosphate hydrolases"/>
    <property type="match status" value="1"/>
</dbReference>
<dbReference type="PANTHER" id="PTHR43210:SF2">
    <property type="entry name" value="ATP-DEPENDENT DETHIOBIOTIN SYNTHETASE BIOD 2"/>
    <property type="match status" value="1"/>
</dbReference>
<dbReference type="GO" id="GO:0005524">
    <property type="term" value="F:ATP binding"/>
    <property type="evidence" value="ECO:0007669"/>
    <property type="project" value="UniProtKB-UniRule"/>
</dbReference>
<reference evidence="10 11" key="1">
    <citation type="submission" date="2019-03" db="EMBL/GenBank/DDBJ databases">
        <title>Genomic Encyclopedia of Type Strains, Phase IV (KMG-IV): sequencing the most valuable type-strain genomes for metagenomic binning, comparative biology and taxonomic classification.</title>
        <authorList>
            <person name="Goeker M."/>
        </authorList>
    </citation>
    <scope>NUCLEOTIDE SEQUENCE [LARGE SCALE GENOMIC DNA]</scope>
    <source>
        <strain evidence="10 11">DSM 19377</strain>
    </source>
</reference>
<comment type="similarity">
    <text evidence="9">Belongs to the dethiobiotin synthetase family.</text>
</comment>
<dbReference type="Pfam" id="PF13500">
    <property type="entry name" value="AAA_26"/>
    <property type="match status" value="1"/>
</dbReference>
<gene>
    <name evidence="9" type="primary">bioD</name>
    <name evidence="10" type="ORF">EV207_12035</name>
</gene>
<evidence type="ECO:0000256" key="6">
    <source>
        <dbReference type="ARBA" id="ARBA00022840"/>
    </source>
</evidence>
<comment type="cofactor">
    <cofactor evidence="9">
        <name>Mg(2+)</name>
        <dbReference type="ChEBI" id="CHEBI:18420"/>
    </cofactor>
</comment>
<dbReference type="AlphaFoldDB" id="A0A4R2NWM8"/>
<evidence type="ECO:0000313" key="10">
    <source>
        <dbReference type="EMBL" id="TCP26001.1"/>
    </source>
</evidence>
<dbReference type="EMBL" id="SLXK01000020">
    <property type="protein sequence ID" value="TCP26001.1"/>
    <property type="molecule type" value="Genomic_DNA"/>
</dbReference>
<keyword evidence="11" id="KW-1185">Reference proteome</keyword>
<name>A0A4R2NWM8_9BACL</name>